<evidence type="ECO:0000313" key="1">
    <source>
        <dbReference type="EMBL" id="CDP80202.1"/>
    </source>
</evidence>
<name>A0A024LRY0_9HYPH</name>
<accession>A0A024LRY0</accession>
<reference evidence="1" key="2">
    <citation type="submission" date="2014-05" db="EMBL/GenBank/DDBJ databases">
        <title>Genome sequencing of Bartonella spp. isolated from human blood.</title>
        <authorList>
            <person name="Raoult D."/>
        </authorList>
    </citation>
    <scope>NUCLEOTIDE SEQUENCE</scope>
    <source>
        <strain evidence="1">MVT06</strain>
    </source>
</reference>
<dbReference type="AlphaFoldDB" id="A0A024LRY0"/>
<sequence length="60" mass="6901">MEEIPVVITRPVCVLGDNKATVNIYCTVKASKLIWFDKIEKRKKTTAIQILEDKNKIILQ</sequence>
<reference evidence="1" key="1">
    <citation type="submission" date="2013-11" db="EMBL/GenBank/DDBJ databases">
        <authorList>
            <person name="GENOMES U."/>
        </authorList>
    </citation>
    <scope>NUCLEOTIDE SEQUENCE</scope>
    <source>
        <strain evidence="1">MVT06</strain>
    </source>
</reference>
<dbReference type="EMBL" id="HG977196">
    <property type="protein sequence ID" value="CDP80202.1"/>
    <property type="molecule type" value="Genomic_DNA"/>
</dbReference>
<protein>
    <submittedName>
        <fullName evidence="1">Uncharacterized protein</fullName>
    </submittedName>
</protein>
<proteinExistence type="predicted"/>
<gene>
    <name evidence="1" type="ORF">BN1046_01121</name>
</gene>
<organism evidence="1">
    <name type="scientific">Bartonella schoenbuchensis</name>
    <dbReference type="NCBI Taxonomy" id="165694"/>
    <lineage>
        <taxon>Bacteria</taxon>
        <taxon>Pseudomonadati</taxon>
        <taxon>Pseudomonadota</taxon>
        <taxon>Alphaproteobacteria</taxon>
        <taxon>Hyphomicrobiales</taxon>
        <taxon>Bartonellaceae</taxon>
        <taxon>Bartonella</taxon>
    </lineage>
</organism>